<dbReference type="STRING" id="36844.SAMN04488501_106187"/>
<evidence type="ECO:0000313" key="5">
    <source>
        <dbReference type="Proteomes" id="UP000037043"/>
    </source>
</evidence>
<protein>
    <submittedName>
        <fullName evidence="4">Iron-sulfur flavoprotein</fullName>
    </submittedName>
</protein>
<dbReference type="InterPro" id="IPR005025">
    <property type="entry name" value="FMN_Rdtase-like_dom"/>
</dbReference>
<evidence type="ECO:0000313" key="4">
    <source>
        <dbReference type="EMBL" id="KOA19321.1"/>
    </source>
</evidence>
<dbReference type="Pfam" id="PF03358">
    <property type="entry name" value="FMN_red"/>
    <property type="match status" value="1"/>
</dbReference>
<proteinExistence type="predicted"/>
<dbReference type="InterPro" id="IPR029039">
    <property type="entry name" value="Flavoprotein-like_sf"/>
</dbReference>
<name>A0A0L6Z8M5_9CLOT</name>
<dbReference type="RefSeq" id="WP_052221928.1">
    <property type="nucleotide sequence ID" value="NZ_LHUR01000027.1"/>
</dbReference>
<reference evidence="5" key="1">
    <citation type="submission" date="2015-08" db="EMBL/GenBank/DDBJ databases">
        <title>Genome sequence of the strict anaerobe Clostridium homopropionicum LuHBu1 (DSM 5847T).</title>
        <authorList>
            <person name="Poehlein A."/>
            <person name="Beck M."/>
            <person name="Schiel-Bengelsdorf B."/>
            <person name="Bengelsdorf F.R."/>
            <person name="Daniel R."/>
            <person name="Duerre P."/>
        </authorList>
    </citation>
    <scope>NUCLEOTIDE SEQUENCE [LARGE SCALE GENOMIC DNA]</scope>
    <source>
        <strain evidence="5">DSM 5847</strain>
    </source>
</reference>
<dbReference type="SUPFAM" id="SSF52218">
    <property type="entry name" value="Flavoproteins"/>
    <property type="match status" value="1"/>
</dbReference>
<dbReference type="PANTHER" id="PTHR43278:SF4">
    <property type="entry name" value="NAD(P)H-DEPENDENT FMN-CONTAINING OXIDOREDUCTASE YWQN-RELATED"/>
    <property type="match status" value="1"/>
</dbReference>
<dbReference type="Gene3D" id="3.40.50.360">
    <property type="match status" value="1"/>
</dbReference>
<feature type="domain" description="NADPH-dependent FMN reductase-like" evidence="3">
    <location>
        <begin position="1"/>
        <end position="154"/>
    </location>
</feature>
<dbReference type="EMBL" id="LHUR01000027">
    <property type="protein sequence ID" value="KOA19321.1"/>
    <property type="molecule type" value="Genomic_DNA"/>
</dbReference>
<evidence type="ECO:0000256" key="1">
    <source>
        <dbReference type="ARBA" id="ARBA00022630"/>
    </source>
</evidence>
<keyword evidence="1" id="KW-0285">Flavoprotein</keyword>
<dbReference type="GO" id="GO:0016491">
    <property type="term" value="F:oxidoreductase activity"/>
    <property type="evidence" value="ECO:0007669"/>
    <property type="project" value="InterPro"/>
</dbReference>
<organism evidence="4 5">
    <name type="scientific">Clostridium homopropionicum DSM 5847</name>
    <dbReference type="NCBI Taxonomy" id="1121318"/>
    <lineage>
        <taxon>Bacteria</taxon>
        <taxon>Bacillati</taxon>
        <taxon>Bacillota</taxon>
        <taxon>Clostridia</taxon>
        <taxon>Eubacteriales</taxon>
        <taxon>Clostridiaceae</taxon>
        <taxon>Clostridium</taxon>
    </lineage>
</organism>
<dbReference type="PATRIC" id="fig|1121318.3.peg.2444"/>
<dbReference type="Proteomes" id="UP000037043">
    <property type="component" value="Unassembled WGS sequence"/>
</dbReference>
<dbReference type="AlphaFoldDB" id="A0A0L6Z8M5"/>
<sequence>MSVLIINGSPNENGNTSRALTVVEEGLYKSGIETKWIHIGKKAVHGCIDCGHCKTAKRCVFDDDLCNTLIDAILEADGIIVGSPVYFSSANGALCALLDRVFYSTCTWHQMFAGKPAAAVVTRYRSGGSATLERLHKYFLCSQMPVVSSNDFMAFKEISHEELSEYDRNILETLGVNMAKLLKTRVEV</sequence>
<evidence type="ECO:0000259" key="3">
    <source>
        <dbReference type="Pfam" id="PF03358"/>
    </source>
</evidence>
<dbReference type="PANTHER" id="PTHR43278">
    <property type="entry name" value="NAD(P)H-DEPENDENT FMN-CONTAINING OXIDOREDUCTASE YWQN-RELATED"/>
    <property type="match status" value="1"/>
</dbReference>
<gene>
    <name evidence="4" type="ORF">CLHOM_24270</name>
</gene>
<evidence type="ECO:0000256" key="2">
    <source>
        <dbReference type="ARBA" id="ARBA00022643"/>
    </source>
</evidence>
<dbReference type="InterPro" id="IPR051796">
    <property type="entry name" value="ISF_SsuE-like"/>
</dbReference>
<comment type="caution">
    <text evidence="4">The sequence shown here is derived from an EMBL/GenBank/DDBJ whole genome shotgun (WGS) entry which is preliminary data.</text>
</comment>
<keyword evidence="2" id="KW-0288">FMN</keyword>
<accession>A0A0L6Z8M5</accession>
<keyword evidence="5" id="KW-1185">Reference proteome</keyword>